<feature type="transmembrane region" description="Helical" evidence="1">
    <location>
        <begin position="130"/>
        <end position="150"/>
    </location>
</feature>
<keyword evidence="3" id="KW-1185">Reference proteome</keyword>
<feature type="transmembrane region" description="Helical" evidence="1">
    <location>
        <begin position="222"/>
        <end position="244"/>
    </location>
</feature>
<gene>
    <name evidence="2" type="ORF">Esi_0010_0063</name>
</gene>
<evidence type="ECO:0000313" key="2">
    <source>
        <dbReference type="EMBL" id="CBN79168.1"/>
    </source>
</evidence>
<dbReference type="EMBL" id="FN649733">
    <property type="protein sequence ID" value="CBN79168.1"/>
    <property type="molecule type" value="Genomic_DNA"/>
</dbReference>
<organism evidence="2 3">
    <name type="scientific">Ectocarpus siliculosus</name>
    <name type="common">Brown alga</name>
    <name type="synonym">Conferva siliculosa</name>
    <dbReference type="NCBI Taxonomy" id="2880"/>
    <lineage>
        <taxon>Eukaryota</taxon>
        <taxon>Sar</taxon>
        <taxon>Stramenopiles</taxon>
        <taxon>Ochrophyta</taxon>
        <taxon>PX clade</taxon>
        <taxon>Phaeophyceae</taxon>
        <taxon>Ectocarpales</taxon>
        <taxon>Ectocarpaceae</taxon>
        <taxon>Ectocarpus</taxon>
    </lineage>
</organism>
<evidence type="ECO:0000256" key="1">
    <source>
        <dbReference type="SAM" id="Phobius"/>
    </source>
</evidence>
<dbReference type="InParanoid" id="D8LBY5"/>
<protein>
    <recommendedName>
        <fullName evidence="4">Transmembrane protein</fullName>
    </recommendedName>
</protein>
<keyword evidence="1" id="KW-0812">Transmembrane</keyword>
<dbReference type="Proteomes" id="UP000002630">
    <property type="component" value="Linkage Group LG08"/>
</dbReference>
<feature type="transmembrane region" description="Helical" evidence="1">
    <location>
        <begin position="308"/>
        <end position="332"/>
    </location>
</feature>
<sequence>MASLEVSASSAPAWGPQQTAIACYDDFVPILLGGTESLLNGFLKRRKRDIALVVLTVILLVSVSLLWPILFSLRVDGTTSMSWAAVWTPLWITDGIGLMFFVFIVSWGPIKAPAEWQGEWRDPYPMSMRVLALVKWGLLVLFQVLLVLRLDRHISWSWEEVLAPLMAWVWLRIAGELYRIVLQTKRLFVGRVIAAIKAMGEAAMLFLQVLFLMWRLDGEVNWNWWVVFVPTWLLHAGQLFTWCTNQALAMSLARGLEDNDGSTEEQRRKLLEASVLMDNAKHSRKLLGGTLVTSVLAVYLVAGADYSAFIVFLPQFFSAIWFTFVVTCLVCFAERRARQEEADGAEGEGFNTDV</sequence>
<evidence type="ECO:0008006" key="4">
    <source>
        <dbReference type="Google" id="ProtNLM"/>
    </source>
</evidence>
<dbReference type="AlphaFoldDB" id="D8LBY5"/>
<accession>D8LBY5</accession>
<dbReference type="OrthoDB" id="10250354at2759"/>
<feature type="transmembrane region" description="Helical" evidence="1">
    <location>
        <begin position="194"/>
        <end position="216"/>
    </location>
</feature>
<evidence type="ECO:0000313" key="3">
    <source>
        <dbReference type="Proteomes" id="UP000002630"/>
    </source>
</evidence>
<feature type="transmembrane region" description="Helical" evidence="1">
    <location>
        <begin position="50"/>
        <end position="70"/>
    </location>
</feature>
<dbReference type="PANTHER" id="PTHR13568:SF9">
    <property type="entry name" value="TRANSMEMBRANE PROTEIN 203"/>
    <property type="match status" value="1"/>
</dbReference>
<feature type="transmembrane region" description="Helical" evidence="1">
    <location>
        <begin position="286"/>
        <end position="302"/>
    </location>
</feature>
<feature type="transmembrane region" description="Helical" evidence="1">
    <location>
        <begin position="162"/>
        <end position="182"/>
    </location>
</feature>
<feature type="transmembrane region" description="Helical" evidence="1">
    <location>
        <begin position="90"/>
        <end position="110"/>
    </location>
</feature>
<proteinExistence type="predicted"/>
<dbReference type="Pfam" id="PF10269">
    <property type="entry name" value="Tmemb_185A"/>
    <property type="match status" value="1"/>
</dbReference>
<reference evidence="2 3" key="1">
    <citation type="journal article" date="2010" name="Nature">
        <title>The Ectocarpus genome and the independent evolution of multicellularity in brown algae.</title>
        <authorList>
            <person name="Cock J.M."/>
            <person name="Sterck L."/>
            <person name="Rouze P."/>
            <person name="Scornet D."/>
            <person name="Allen A.E."/>
            <person name="Amoutzias G."/>
            <person name="Anthouard V."/>
            <person name="Artiguenave F."/>
            <person name="Aury J.M."/>
            <person name="Badger J.H."/>
            <person name="Beszteri B."/>
            <person name="Billiau K."/>
            <person name="Bonnet E."/>
            <person name="Bothwell J.H."/>
            <person name="Bowler C."/>
            <person name="Boyen C."/>
            <person name="Brownlee C."/>
            <person name="Carrano C.J."/>
            <person name="Charrier B."/>
            <person name="Cho G.Y."/>
            <person name="Coelho S.M."/>
            <person name="Collen J."/>
            <person name="Corre E."/>
            <person name="Da Silva C."/>
            <person name="Delage L."/>
            <person name="Delaroque N."/>
            <person name="Dittami S.M."/>
            <person name="Doulbeau S."/>
            <person name="Elias M."/>
            <person name="Farnham G."/>
            <person name="Gachon C.M."/>
            <person name="Gschloessl B."/>
            <person name="Heesch S."/>
            <person name="Jabbari K."/>
            <person name="Jubin C."/>
            <person name="Kawai H."/>
            <person name="Kimura K."/>
            <person name="Kloareg B."/>
            <person name="Kupper F.C."/>
            <person name="Lang D."/>
            <person name="Le Bail A."/>
            <person name="Leblanc C."/>
            <person name="Lerouge P."/>
            <person name="Lohr M."/>
            <person name="Lopez P.J."/>
            <person name="Martens C."/>
            <person name="Maumus F."/>
            <person name="Michel G."/>
            <person name="Miranda-Saavedra D."/>
            <person name="Morales J."/>
            <person name="Moreau H."/>
            <person name="Motomura T."/>
            <person name="Nagasato C."/>
            <person name="Napoli C.A."/>
            <person name="Nelson D.R."/>
            <person name="Nyvall-Collen P."/>
            <person name="Peters A.F."/>
            <person name="Pommier C."/>
            <person name="Potin P."/>
            <person name="Poulain J."/>
            <person name="Quesneville H."/>
            <person name="Read B."/>
            <person name="Rensing S.A."/>
            <person name="Ritter A."/>
            <person name="Rousvoal S."/>
            <person name="Samanta M."/>
            <person name="Samson G."/>
            <person name="Schroeder D.C."/>
            <person name="Segurens B."/>
            <person name="Strittmatter M."/>
            <person name="Tonon T."/>
            <person name="Tregear J.W."/>
            <person name="Valentin K."/>
            <person name="von Dassow P."/>
            <person name="Yamagishi T."/>
            <person name="Van de Peer Y."/>
            <person name="Wincker P."/>
        </authorList>
    </citation>
    <scope>NUCLEOTIDE SEQUENCE [LARGE SCALE GENOMIC DNA]</scope>
    <source>
        <strain evidence="3">Ec32 / CCAP1310/4</strain>
    </source>
</reference>
<name>D8LBY5_ECTSI</name>
<dbReference type="EMBL" id="FN647683">
    <property type="protein sequence ID" value="CBN79168.1"/>
    <property type="molecule type" value="Genomic_DNA"/>
</dbReference>
<dbReference type="PANTHER" id="PTHR13568">
    <property type="entry name" value="FAM11A, B PROTEIN"/>
    <property type="match status" value="1"/>
</dbReference>
<keyword evidence="1" id="KW-0472">Membrane</keyword>
<keyword evidence="1" id="KW-1133">Transmembrane helix</keyword>
<dbReference type="InterPro" id="IPR019396">
    <property type="entry name" value="TM_Fragile-X-F-assoc"/>
</dbReference>